<evidence type="ECO:0000313" key="2">
    <source>
        <dbReference type="Proteomes" id="UP001239994"/>
    </source>
</evidence>
<dbReference type="Proteomes" id="UP001239994">
    <property type="component" value="Unassembled WGS sequence"/>
</dbReference>
<reference evidence="1" key="1">
    <citation type="submission" date="2023-03" db="EMBL/GenBank/DDBJ databases">
        <title>Electrophorus voltai genome.</title>
        <authorList>
            <person name="Bian C."/>
        </authorList>
    </citation>
    <scope>NUCLEOTIDE SEQUENCE</scope>
    <source>
        <strain evidence="1">CB-2022</strain>
        <tissue evidence="1">Muscle</tissue>
    </source>
</reference>
<proteinExistence type="predicted"/>
<organism evidence="1 2">
    <name type="scientific">Electrophorus voltai</name>
    <dbReference type="NCBI Taxonomy" id="2609070"/>
    <lineage>
        <taxon>Eukaryota</taxon>
        <taxon>Metazoa</taxon>
        <taxon>Chordata</taxon>
        <taxon>Craniata</taxon>
        <taxon>Vertebrata</taxon>
        <taxon>Euteleostomi</taxon>
        <taxon>Actinopterygii</taxon>
        <taxon>Neopterygii</taxon>
        <taxon>Teleostei</taxon>
        <taxon>Ostariophysi</taxon>
        <taxon>Gymnotiformes</taxon>
        <taxon>Gymnotoidei</taxon>
        <taxon>Gymnotidae</taxon>
        <taxon>Electrophorus</taxon>
    </lineage>
</organism>
<accession>A0AAD9DR36</accession>
<name>A0AAD9DR36_9TELE</name>
<protein>
    <submittedName>
        <fullName evidence="1">Uncharacterized protein</fullName>
    </submittedName>
</protein>
<comment type="caution">
    <text evidence="1">The sequence shown here is derived from an EMBL/GenBank/DDBJ whole genome shotgun (WGS) entry which is preliminary data.</text>
</comment>
<dbReference type="EMBL" id="JAROKS010000021">
    <property type="protein sequence ID" value="KAK1790083.1"/>
    <property type="molecule type" value="Genomic_DNA"/>
</dbReference>
<gene>
    <name evidence="1" type="ORF">P4O66_002389</name>
</gene>
<evidence type="ECO:0000313" key="1">
    <source>
        <dbReference type="EMBL" id="KAK1790083.1"/>
    </source>
</evidence>
<dbReference type="AlphaFoldDB" id="A0AAD9DR36"/>
<keyword evidence="2" id="KW-1185">Reference proteome</keyword>
<sequence>MSHIFWTPFQRRRTAHLGQKSRSARAQMLPTQSPVANHFTCSEKVCEAGLKVSEAEKWWQWAVAASPICWKNKHARRQPVCPASRIFLGLSACFQFTMKNGNISGDSSSQGQATKNEN</sequence>